<dbReference type="RefSeq" id="WP_135851008.1">
    <property type="nucleotide sequence ID" value="NZ_RHPJ01000006.1"/>
</dbReference>
<dbReference type="AlphaFoldDB" id="A0A4Z1DW39"/>
<feature type="domain" description="SAF" evidence="1">
    <location>
        <begin position="54"/>
        <end position="116"/>
    </location>
</feature>
<dbReference type="CDD" id="cd11614">
    <property type="entry name" value="SAF_CpaB_FlgA_like"/>
    <property type="match status" value="1"/>
</dbReference>
<dbReference type="Pfam" id="PF08666">
    <property type="entry name" value="SAF"/>
    <property type="match status" value="1"/>
</dbReference>
<protein>
    <recommendedName>
        <fullName evidence="1">SAF domain-containing protein</fullName>
    </recommendedName>
</protein>
<reference evidence="2 3" key="1">
    <citation type="submission" date="2018-11" db="EMBL/GenBank/DDBJ databases">
        <title>Complete genome sequencing of the Actinobacteria Serinibacter sp. K3-2.</title>
        <authorList>
            <person name="Rakitin A.L."/>
            <person name="Beletsky A.V."/>
            <person name="Mardanov A.V."/>
            <person name="Ravin N.V."/>
            <person name="Gromova A.S."/>
            <person name="Filippova S.N."/>
            <person name="Gal'Chenko V.F."/>
        </authorList>
    </citation>
    <scope>NUCLEOTIDE SEQUENCE [LARGE SCALE GENOMIC DNA]</scope>
    <source>
        <strain evidence="2 3">K3-2</strain>
    </source>
</reference>
<dbReference type="InterPro" id="IPR013974">
    <property type="entry name" value="SAF"/>
</dbReference>
<dbReference type="OrthoDB" id="4830010at2"/>
<evidence type="ECO:0000259" key="1">
    <source>
        <dbReference type="SMART" id="SM00858"/>
    </source>
</evidence>
<evidence type="ECO:0000313" key="2">
    <source>
        <dbReference type="EMBL" id="TGO03795.1"/>
    </source>
</evidence>
<dbReference type="Proteomes" id="UP000297318">
    <property type="component" value="Unassembled WGS sequence"/>
</dbReference>
<name>A0A4Z1DW39_9MICO</name>
<organism evidence="2 3">
    <name type="scientific">Serinibacter arcticus</name>
    <dbReference type="NCBI Taxonomy" id="1655435"/>
    <lineage>
        <taxon>Bacteria</taxon>
        <taxon>Bacillati</taxon>
        <taxon>Actinomycetota</taxon>
        <taxon>Actinomycetes</taxon>
        <taxon>Micrococcales</taxon>
        <taxon>Beutenbergiaceae</taxon>
        <taxon>Serinibacter</taxon>
    </lineage>
</organism>
<dbReference type="SMART" id="SM00858">
    <property type="entry name" value="SAF"/>
    <property type="match status" value="1"/>
</dbReference>
<accession>A0A4Z1DW39</accession>
<dbReference type="EMBL" id="RHPJ01000006">
    <property type="protein sequence ID" value="TGO03795.1"/>
    <property type="molecule type" value="Genomic_DNA"/>
</dbReference>
<proteinExistence type="predicted"/>
<keyword evidence="3" id="KW-1185">Reference proteome</keyword>
<comment type="caution">
    <text evidence="2">The sequence shown here is derived from an EMBL/GenBank/DDBJ whole genome shotgun (WGS) entry which is preliminary data.</text>
</comment>
<sequence>MTTALPLLPRRTGRTGRTVRSLLWRYRPALVAVLVAVAAWSVLGALRPAPPETAPVVAASHDLPAGHEITAGDLAVLALAPDVVPPGAFTRPEDLVGHRIAHPAGDGVPLVPGDLVENGAWAAAGPDELVVPVRLADPVVAGLIPTATPIQLVAATGSGPTLLTRDARLVARIEDATAPSGVLGTPGTGNSLLLLAVPADVATLVLDAGAGGTLTVALGAGD</sequence>
<evidence type="ECO:0000313" key="3">
    <source>
        <dbReference type="Proteomes" id="UP000297318"/>
    </source>
</evidence>
<gene>
    <name evidence="2" type="ORF">SERN_2995</name>
</gene>